<dbReference type="GO" id="GO:0005506">
    <property type="term" value="F:iron ion binding"/>
    <property type="evidence" value="ECO:0007669"/>
    <property type="project" value="InterPro"/>
</dbReference>
<keyword evidence="12 15" id="KW-0472">Membrane</keyword>
<comment type="caution">
    <text evidence="16">The sequence shown here is derived from an EMBL/GenBank/DDBJ whole genome shotgun (WGS) entry which is preliminary data.</text>
</comment>
<dbReference type="PRINTS" id="PR00463">
    <property type="entry name" value="EP450I"/>
</dbReference>
<accession>A0A5N4A7Y9</accession>
<evidence type="ECO:0000256" key="3">
    <source>
        <dbReference type="ARBA" id="ARBA00004406"/>
    </source>
</evidence>
<dbReference type="GO" id="GO:0020037">
    <property type="term" value="F:heme binding"/>
    <property type="evidence" value="ECO:0007669"/>
    <property type="project" value="InterPro"/>
</dbReference>
<proteinExistence type="inferred from homology"/>
<evidence type="ECO:0000256" key="14">
    <source>
        <dbReference type="RuleBase" id="RU000461"/>
    </source>
</evidence>
<dbReference type="AlphaFoldDB" id="A0A5N4A7Y9"/>
<comment type="similarity">
    <text evidence="4 14">Belongs to the cytochrome P450 family.</text>
</comment>
<comment type="subcellular location">
    <subcellularLocation>
        <location evidence="3">Endoplasmic reticulum membrane</location>
        <topology evidence="3">Peripheral membrane protein</topology>
    </subcellularLocation>
    <subcellularLocation>
        <location evidence="2">Microsome membrane</location>
        <topology evidence="2">Peripheral membrane protein</topology>
    </subcellularLocation>
</comment>
<dbReference type="Gene3D" id="1.10.630.10">
    <property type="entry name" value="Cytochrome P450"/>
    <property type="match status" value="1"/>
</dbReference>
<evidence type="ECO:0000313" key="16">
    <source>
        <dbReference type="EMBL" id="KAB0793447.1"/>
    </source>
</evidence>
<organism evidence="16 17">
    <name type="scientific">Photinus pyralis</name>
    <name type="common">Common eastern firefly</name>
    <name type="synonym">Lampyris pyralis</name>
    <dbReference type="NCBI Taxonomy" id="7054"/>
    <lineage>
        <taxon>Eukaryota</taxon>
        <taxon>Metazoa</taxon>
        <taxon>Ecdysozoa</taxon>
        <taxon>Arthropoda</taxon>
        <taxon>Hexapoda</taxon>
        <taxon>Insecta</taxon>
        <taxon>Pterygota</taxon>
        <taxon>Neoptera</taxon>
        <taxon>Endopterygota</taxon>
        <taxon>Coleoptera</taxon>
        <taxon>Polyphaga</taxon>
        <taxon>Elateriformia</taxon>
        <taxon>Elateroidea</taxon>
        <taxon>Lampyridae</taxon>
        <taxon>Lampyrinae</taxon>
        <taxon>Photinus</taxon>
    </lineage>
</organism>
<dbReference type="PANTHER" id="PTHR24292">
    <property type="entry name" value="CYTOCHROME P450"/>
    <property type="match status" value="1"/>
</dbReference>
<dbReference type="InterPro" id="IPR050476">
    <property type="entry name" value="Insect_CytP450_Detox"/>
</dbReference>
<keyword evidence="10 13" id="KW-0408">Iron</keyword>
<dbReference type="InterPro" id="IPR036396">
    <property type="entry name" value="Cyt_P450_sf"/>
</dbReference>
<dbReference type="PROSITE" id="PS00086">
    <property type="entry name" value="CYTOCHROME_P450"/>
    <property type="match status" value="1"/>
</dbReference>
<evidence type="ECO:0000256" key="10">
    <source>
        <dbReference type="ARBA" id="ARBA00023004"/>
    </source>
</evidence>
<dbReference type="InterPro" id="IPR001128">
    <property type="entry name" value="Cyt_P450"/>
</dbReference>
<keyword evidence="11 14" id="KW-0503">Monooxygenase</keyword>
<reference evidence="16 17" key="1">
    <citation type="journal article" date="2018" name="Elife">
        <title>Firefly genomes illuminate parallel origins of bioluminescence in beetles.</title>
        <authorList>
            <person name="Fallon T.R."/>
            <person name="Lower S.E."/>
            <person name="Chang C.H."/>
            <person name="Bessho-Uehara M."/>
            <person name="Martin G.J."/>
            <person name="Bewick A.J."/>
            <person name="Behringer M."/>
            <person name="Debat H.J."/>
            <person name="Wong I."/>
            <person name="Day J.C."/>
            <person name="Suvorov A."/>
            <person name="Silva C.J."/>
            <person name="Stanger-Hall K.F."/>
            <person name="Hall D.W."/>
            <person name="Schmitz R.J."/>
            <person name="Nelson D.R."/>
            <person name="Lewis S.M."/>
            <person name="Shigenobu S."/>
            <person name="Bybee S.M."/>
            <person name="Larracuente A.M."/>
            <person name="Oba Y."/>
            <person name="Weng J.K."/>
        </authorList>
    </citation>
    <scope>NUCLEOTIDE SEQUENCE [LARGE SCALE GENOMIC DNA]</scope>
    <source>
        <strain evidence="16">1611_PpyrPB1</strain>
        <tissue evidence="16">Whole body</tissue>
    </source>
</reference>
<keyword evidence="15" id="KW-0812">Transmembrane</keyword>
<keyword evidence="9 14" id="KW-0560">Oxidoreductase</keyword>
<evidence type="ECO:0000256" key="7">
    <source>
        <dbReference type="ARBA" id="ARBA00022824"/>
    </source>
</evidence>
<feature type="transmembrane region" description="Helical" evidence="15">
    <location>
        <begin position="7"/>
        <end position="28"/>
    </location>
</feature>
<sequence length="479" mass="55529">MFLITSGVFVFLGVIWIMFKIATVFSYWKNKNVYTGKPQFPFGNSKNVVLQKLPLGFDVTELYTEIRSRSEKYGGYYNFMTPVFVPTDLDLIKTILISNSDSFINRVSANLLHSRGDQWKRMRLKIAPFFTNLKIKQFLPVMLRKTDELIRLMEDTPNPLNVKEVLDRYTIDLIGLYTSSVDLETMKNKDSELERQLGNFFNKSIVDTLFRFLITIPKVVRYLKIMTFNKEVTKFFMLLLDDIVHARNRSKLETTVVLDVLTQKTFNGGEYFTRSEIVGNLATLLLAGYETTSNALTFGLYELAYNMELQEKLRIETSTLETSLEPFSLLDKFLIDAQFSETLRKYPLTTINTRECTETFRIPNSNIILGKGSQIYIPLRGIHWDPEYYPNPERFDPERFSEENSRGRHPCASLPFGAGPRRCIGDKLGMMNMKITIASLLKSYRFRLHPKTRSPLDYDAKAFLLQPKDGVFLNVEKIR</sequence>
<dbReference type="EMBL" id="VVIM01000009">
    <property type="protein sequence ID" value="KAB0793447.1"/>
    <property type="molecule type" value="Genomic_DNA"/>
</dbReference>
<comment type="cofactor">
    <cofactor evidence="1 13">
        <name>heme</name>
        <dbReference type="ChEBI" id="CHEBI:30413"/>
    </cofactor>
</comment>
<keyword evidence="6 13" id="KW-0479">Metal-binding</keyword>
<keyword evidence="15" id="KW-1133">Transmembrane helix</keyword>
<keyword evidence="8" id="KW-0492">Microsome</keyword>
<keyword evidence="17" id="KW-1185">Reference proteome</keyword>
<dbReference type="GO" id="GO:0004497">
    <property type="term" value="F:monooxygenase activity"/>
    <property type="evidence" value="ECO:0007669"/>
    <property type="project" value="UniProtKB-KW"/>
</dbReference>
<evidence type="ECO:0000256" key="8">
    <source>
        <dbReference type="ARBA" id="ARBA00022848"/>
    </source>
</evidence>
<dbReference type="InParanoid" id="A0A5N4A7Y9"/>
<evidence type="ECO:0000256" key="9">
    <source>
        <dbReference type="ARBA" id="ARBA00023002"/>
    </source>
</evidence>
<evidence type="ECO:0000256" key="4">
    <source>
        <dbReference type="ARBA" id="ARBA00010617"/>
    </source>
</evidence>
<dbReference type="FunFam" id="1.10.630.10:FF:000182">
    <property type="entry name" value="Cytochrome P450 3A4"/>
    <property type="match status" value="1"/>
</dbReference>
<evidence type="ECO:0008006" key="18">
    <source>
        <dbReference type="Google" id="ProtNLM"/>
    </source>
</evidence>
<evidence type="ECO:0000256" key="11">
    <source>
        <dbReference type="ARBA" id="ARBA00023033"/>
    </source>
</evidence>
<dbReference type="PRINTS" id="PR00385">
    <property type="entry name" value="P450"/>
</dbReference>
<protein>
    <recommendedName>
        <fullName evidence="18">Cytochrome P450</fullName>
    </recommendedName>
</protein>
<keyword evidence="7" id="KW-0256">Endoplasmic reticulum</keyword>
<name>A0A5N4A7Y9_PHOPY</name>
<dbReference type="InterPro" id="IPR002401">
    <property type="entry name" value="Cyt_P450_E_grp-I"/>
</dbReference>
<evidence type="ECO:0000313" key="17">
    <source>
        <dbReference type="Proteomes" id="UP000327044"/>
    </source>
</evidence>
<evidence type="ECO:0000256" key="6">
    <source>
        <dbReference type="ARBA" id="ARBA00022723"/>
    </source>
</evidence>
<dbReference type="GO" id="GO:0016705">
    <property type="term" value="F:oxidoreductase activity, acting on paired donors, with incorporation or reduction of molecular oxygen"/>
    <property type="evidence" value="ECO:0007669"/>
    <property type="project" value="InterPro"/>
</dbReference>
<dbReference type="PANTHER" id="PTHR24292:SF104">
    <property type="entry name" value="CYTOCHROME P450 308A1-RELATED"/>
    <property type="match status" value="1"/>
</dbReference>
<dbReference type="CDD" id="cd11056">
    <property type="entry name" value="CYP6-like"/>
    <property type="match status" value="1"/>
</dbReference>
<keyword evidence="5 13" id="KW-0349">Heme</keyword>
<dbReference type="Pfam" id="PF00067">
    <property type="entry name" value="p450"/>
    <property type="match status" value="1"/>
</dbReference>
<evidence type="ECO:0000256" key="5">
    <source>
        <dbReference type="ARBA" id="ARBA00022617"/>
    </source>
</evidence>
<evidence type="ECO:0000256" key="15">
    <source>
        <dbReference type="SAM" id="Phobius"/>
    </source>
</evidence>
<feature type="binding site" description="axial binding residue" evidence="13">
    <location>
        <position position="423"/>
    </location>
    <ligand>
        <name>heme</name>
        <dbReference type="ChEBI" id="CHEBI:30413"/>
    </ligand>
    <ligandPart>
        <name>Fe</name>
        <dbReference type="ChEBI" id="CHEBI:18248"/>
    </ligandPart>
</feature>
<dbReference type="InterPro" id="IPR017972">
    <property type="entry name" value="Cyt_P450_CS"/>
</dbReference>
<dbReference type="SUPFAM" id="SSF48264">
    <property type="entry name" value="Cytochrome P450"/>
    <property type="match status" value="1"/>
</dbReference>
<dbReference type="Proteomes" id="UP000327044">
    <property type="component" value="Unassembled WGS sequence"/>
</dbReference>
<gene>
    <name evidence="16" type="ORF">PPYR_13067</name>
</gene>
<evidence type="ECO:0000256" key="1">
    <source>
        <dbReference type="ARBA" id="ARBA00001971"/>
    </source>
</evidence>
<evidence type="ECO:0000256" key="2">
    <source>
        <dbReference type="ARBA" id="ARBA00004174"/>
    </source>
</evidence>
<evidence type="ECO:0000256" key="12">
    <source>
        <dbReference type="ARBA" id="ARBA00023136"/>
    </source>
</evidence>
<dbReference type="GO" id="GO:0005789">
    <property type="term" value="C:endoplasmic reticulum membrane"/>
    <property type="evidence" value="ECO:0007669"/>
    <property type="project" value="UniProtKB-SubCell"/>
</dbReference>
<evidence type="ECO:0000256" key="13">
    <source>
        <dbReference type="PIRSR" id="PIRSR602401-1"/>
    </source>
</evidence>